<dbReference type="FunFam" id="1.10.10.60:FF:000160">
    <property type="entry name" value="MYB-like transcription factor"/>
    <property type="match status" value="1"/>
</dbReference>
<evidence type="ECO:0000256" key="1">
    <source>
        <dbReference type="ARBA" id="ARBA00004123"/>
    </source>
</evidence>
<proteinExistence type="predicted"/>
<dbReference type="GO" id="GO:0030154">
    <property type="term" value="P:cell differentiation"/>
    <property type="evidence" value="ECO:0007669"/>
    <property type="project" value="UniProtKB-ARBA"/>
</dbReference>
<dbReference type="InterPro" id="IPR001005">
    <property type="entry name" value="SANT/Myb"/>
</dbReference>
<feature type="compositionally biased region" description="Polar residues" evidence="7">
    <location>
        <begin position="1"/>
        <end position="10"/>
    </location>
</feature>
<dbReference type="SMART" id="SM00717">
    <property type="entry name" value="SANT"/>
    <property type="match status" value="1"/>
</dbReference>
<dbReference type="InterPro" id="IPR009057">
    <property type="entry name" value="Homeodomain-like_sf"/>
</dbReference>
<keyword evidence="2" id="KW-0217">Developmental protein</keyword>
<evidence type="ECO:0000313" key="9">
    <source>
        <dbReference type="EMBL" id="SPD07063.1"/>
    </source>
</evidence>
<reference evidence="9" key="1">
    <citation type="submission" date="2018-02" db="EMBL/GenBank/DDBJ databases">
        <authorList>
            <person name="Cohen D.B."/>
            <person name="Kent A.D."/>
        </authorList>
    </citation>
    <scope>NUCLEOTIDE SEQUENCE</scope>
</reference>
<evidence type="ECO:0000256" key="2">
    <source>
        <dbReference type="ARBA" id="ARBA00022473"/>
    </source>
</evidence>
<dbReference type="Pfam" id="PF00249">
    <property type="entry name" value="Myb_DNA-binding"/>
    <property type="match status" value="1"/>
</dbReference>
<dbReference type="CDD" id="cd00167">
    <property type="entry name" value="SANT"/>
    <property type="match status" value="1"/>
</dbReference>
<feature type="domain" description="Myb-like" evidence="8">
    <location>
        <begin position="19"/>
        <end position="69"/>
    </location>
</feature>
<feature type="region of interest" description="Disordered" evidence="7">
    <location>
        <begin position="1"/>
        <end position="27"/>
    </location>
</feature>
<keyword evidence="6" id="KW-0539">Nucleus</keyword>
<dbReference type="Gene3D" id="1.10.10.60">
    <property type="entry name" value="Homeodomain-like"/>
    <property type="match status" value="1"/>
</dbReference>
<dbReference type="PROSITE" id="PS50090">
    <property type="entry name" value="MYB_LIKE"/>
    <property type="match status" value="1"/>
</dbReference>
<gene>
    <name evidence="9" type="ORF">FSB_LOCUS34945</name>
</gene>
<dbReference type="PANTHER" id="PTHR47998:SF3">
    <property type="entry name" value="TRANSCRIPTION FACTOR TRY-LIKE"/>
    <property type="match status" value="1"/>
</dbReference>
<accession>A0A2N9H5L1</accession>
<keyword evidence="5" id="KW-0804">Transcription</keyword>
<dbReference type="EMBL" id="OIVN01002868">
    <property type="protein sequence ID" value="SPD07063.1"/>
    <property type="molecule type" value="Genomic_DNA"/>
</dbReference>
<evidence type="ECO:0000256" key="5">
    <source>
        <dbReference type="ARBA" id="ARBA00023163"/>
    </source>
</evidence>
<organism evidence="9">
    <name type="scientific">Fagus sylvatica</name>
    <name type="common">Beechnut</name>
    <dbReference type="NCBI Taxonomy" id="28930"/>
    <lineage>
        <taxon>Eukaryota</taxon>
        <taxon>Viridiplantae</taxon>
        <taxon>Streptophyta</taxon>
        <taxon>Embryophyta</taxon>
        <taxon>Tracheophyta</taxon>
        <taxon>Spermatophyta</taxon>
        <taxon>Magnoliopsida</taxon>
        <taxon>eudicotyledons</taxon>
        <taxon>Gunneridae</taxon>
        <taxon>Pentapetalae</taxon>
        <taxon>rosids</taxon>
        <taxon>fabids</taxon>
        <taxon>Fagales</taxon>
        <taxon>Fagaceae</taxon>
        <taxon>Fagus</taxon>
    </lineage>
</organism>
<evidence type="ECO:0000256" key="7">
    <source>
        <dbReference type="SAM" id="MobiDB-lite"/>
    </source>
</evidence>
<dbReference type="InterPro" id="IPR015495">
    <property type="entry name" value="Myb_TF_plants"/>
</dbReference>
<sequence>MGDLAQTTIDNNEETKEEKSQDSKLEFSEDEVSLIAKMFRLVGERWSLIAGRIPGRTAEEIEKYWTSRHTSSTSNER</sequence>
<dbReference type="GO" id="GO:0006355">
    <property type="term" value="P:regulation of DNA-templated transcription"/>
    <property type="evidence" value="ECO:0007669"/>
    <property type="project" value="TreeGrafter"/>
</dbReference>
<dbReference type="GO" id="GO:0000976">
    <property type="term" value="F:transcription cis-regulatory region binding"/>
    <property type="evidence" value="ECO:0007669"/>
    <property type="project" value="TreeGrafter"/>
</dbReference>
<evidence type="ECO:0000259" key="8">
    <source>
        <dbReference type="PROSITE" id="PS50090"/>
    </source>
</evidence>
<comment type="subcellular location">
    <subcellularLocation>
        <location evidence="1">Nucleus</location>
    </subcellularLocation>
</comment>
<dbReference type="GO" id="GO:0090558">
    <property type="term" value="P:plant epidermis development"/>
    <property type="evidence" value="ECO:0007669"/>
    <property type="project" value="UniProtKB-ARBA"/>
</dbReference>
<evidence type="ECO:0000256" key="6">
    <source>
        <dbReference type="ARBA" id="ARBA00023242"/>
    </source>
</evidence>
<feature type="compositionally biased region" description="Basic and acidic residues" evidence="7">
    <location>
        <begin position="13"/>
        <end position="27"/>
    </location>
</feature>
<evidence type="ECO:0000256" key="4">
    <source>
        <dbReference type="ARBA" id="ARBA00023125"/>
    </source>
</evidence>
<dbReference type="AlphaFoldDB" id="A0A2N9H5L1"/>
<keyword evidence="4" id="KW-0238">DNA-binding</keyword>
<dbReference type="PANTHER" id="PTHR47998">
    <property type="entry name" value="TRANSCRIPTION FACTOR MYB51-LIKE ISOFORM X1"/>
    <property type="match status" value="1"/>
</dbReference>
<dbReference type="SUPFAM" id="SSF46689">
    <property type="entry name" value="Homeodomain-like"/>
    <property type="match status" value="1"/>
</dbReference>
<dbReference type="GO" id="GO:0005634">
    <property type="term" value="C:nucleus"/>
    <property type="evidence" value="ECO:0007669"/>
    <property type="project" value="UniProtKB-SubCell"/>
</dbReference>
<dbReference type="GO" id="GO:0009653">
    <property type="term" value="P:anatomical structure morphogenesis"/>
    <property type="evidence" value="ECO:0007669"/>
    <property type="project" value="UniProtKB-ARBA"/>
</dbReference>
<name>A0A2N9H5L1_FAGSY</name>
<keyword evidence="3" id="KW-0805">Transcription regulation</keyword>
<dbReference type="GO" id="GO:0048731">
    <property type="term" value="P:system development"/>
    <property type="evidence" value="ECO:0007669"/>
    <property type="project" value="UniProtKB-ARBA"/>
</dbReference>
<evidence type="ECO:0000256" key="3">
    <source>
        <dbReference type="ARBA" id="ARBA00023015"/>
    </source>
</evidence>
<protein>
    <recommendedName>
        <fullName evidence="8">Myb-like domain-containing protein</fullName>
    </recommendedName>
</protein>